<dbReference type="PANTHER" id="PTHR21112:SF13">
    <property type="entry name" value="CHEMOSENSORY PROTEIN A 7A"/>
    <property type="match status" value="1"/>
</dbReference>
<evidence type="ECO:0000313" key="3">
    <source>
        <dbReference type="Proteomes" id="UP000091820"/>
    </source>
</evidence>
<accession>A0A1A9WCP3</accession>
<feature type="chain" id="PRO_5008400217" evidence="1">
    <location>
        <begin position="27"/>
        <end position="144"/>
    </location>
</feature>
<protein>
    <submittedName>
        <fullName evidence="2">Uncharacterized protein</fullName>
    </submittedName>
</protein>
<dbReference type="PANTHER" id="PTHR21112">
    <property type="entry name" value="CHEMOSENSORY PROTEIN A 29A-RELATED"/>
    <property type="match status" value="1"/>
</dbReference>
<reference evidence="2" key="2">
    <citation type="submission" date="2020-05" db="UniProtKB">
        <authorList>
            <consortium name="EnsemblMetazoa"/>
        </authorList>
    </citation>
    <scope>IDENTIFICATION</scope>
    <source>
        <strain evidence="2">IAEA</strain>
    </source>
</reference>
<evidence type="ECO:0000256" key="1">
    <source>
        <dbReference type="SAM" id="SignalP"/>
    </source>
</evidence>
<evidence type="ECO:0000313" key="2">
    <source>
        <dbReference type="EnsemblMetazoa" id="GBRI014684-PA"/>
    </source>
</evidence>
<dbReference type="STRING" id="37001.A0A1A9WCP3"/>
<dbReference type="VEuPathDB" id="VectorBase:GBRI014684"/>
<organism evidence="2 3">
    <name type="scientific">Glossina brevipalpis</name>
    <dbReference type="NCBI Taxonomy" id="37001"/>
    <lineage>
        <taxon>Eukaryota</taxon>
        <taxon>Metazoa</taxon>
        <taxon>Ecdysozoa</taxon>
        <taxon>Arthropoda</taxon>
        <taxon>Hexapoda</taxon>
        <taxon>Insecta</taxon>
        <taxon>Pterygota</taxon>
        <taxon>Neoptera</taxon>
        <taxon>Endopterygota</taxon>
        <taxon>Diptera</taxon>
        <taxon>Brachycera</taxon>
        <taxon>Muscomorpha</taxon>
        <taxon>Hippoboscoidea</taxon>
        <taxon>Glossinidae</taxon>
        <taxon>Glossina</taxon>
    </lineage>
</organism>
<dbReference type="AlphaFoldDB" id="A0A1A9WCP3"/>
<dbReference type="Proteomes" id="UP000091820">
    <property type="component" value="Unassembled WGS sequence"/>
</dbReference>
<name>A0A1A9WCP3_9MUSC</name>
<reference evidence="3" key="1">
    <citation type="submission" date="2014-03" db="EMBL/GenBank/DDBJ databases">
        <authorList>
            <person name="Aksoy S."/>
            <person name="Warren W."/>
            <person name="Wilson R.K."/>
        </authorList>
    </citation>
    <scope>NUCLEOTIDE SEQUENCE [LARGE SCALE GENOMIC DNA]</scope>
    <source>
        <strain evidence="3">IAEA</strain>
    </source>
</reference>
<proteinExistence type="predicted"/>
<feature type="signal peptide" evidence="1">
    <location>
        <begin position="1"/>
        <end position="26"/>
    </location>
</feature>
<keyword evidence="3" id="KW-1185">Reference proteome</keyword>
<sequence length="144" mass="17123">MLFKNLSIGKYFFYCLLIATIIKVQSQTVYSVELNTFEISKNYDTTWIDWNTIRMKQVSRNKFVITGDFSVNRNLGKEQQVSLMIFNYDAEHKKKGMLVYFLEKNVCTFLKDEYDMYTQLLEVSNLPPTDSCPFPKVRLKYFRT</sequence>
<keyword evidence="1" id="KW-0732">Signal</keyword>
<dbReference type="EnsemblMetazoa" id="GBRI014684-RA">
    <property type="protein sequence ID" value="GBRI014684-PA"/>
    <property type="gene ID" value="GBRI014684"/>
</dbReference>